<protein>
    <submittedName>
        <fullName evidence="1">1614_t:CDS:1</fullName>
    </submittedName>
</protein>
<feature type="non-terminal residue" evidence="1">
    <location>
        <position position="1"/>
    </location>
</feature>
<organism evidence="1 2">
    <name type="scientific">Ambispora leptoticha</name>
    <dbReference type="NCBI Taxonomy" id="144679"/>
    <lineage>
        <taxon>Eukaryota</taxon>
        <taxon>Fungi</taxon>
        <taxon>Fungi incertae sedis</taxon>
        <taxon>Mucoromycota</taxon>
        <taxon>Glomeromycotina</taxon>
        <taxon>Glomeromycetes</taxon>
        <taxon>Archaeosporales</taxon>
        <taxon>Ambisporaceae</taxon>
        <taxon>Ambispora</taxon>
    </lineage>
</organism>
<dbReference type="Proteomes" id="UP000789508">
    <property type="component" value="Unassembled WGS sequence"/>
</dbReference>
<dbReference type="OrthoDB" id="2019572at2759"/>
<name>A0A9N9D974_9GLOM</name>
<proteinExistence type="predicted"/>
<evidence type="ECO:0000313" key="1">
    <source>
        <dbReference type="EMBL" id="CAG8630605.1"/>
    </source>
</evidence>
<gene>
    <name evidence="1" type="ORF">ALEPTO_LOCUS9337</name>
</gene>
<dbReference type="EMBL" id="CAJVPS010006999">
    <property type="protein sequence ID" value="CAG8630605.1"/>
    <property type="molecule type" value="Genomic_DNA"/>
</dbReference>
<reference evidence="1" key="1">
    <citation type="submission" date="2021-06" db="EMBL/GenBank/DDBJ databases">
        <authorList>
            <person name="Kallberg Y."/>
            <person name="Tangrot J."/>
            <person name="Rosling A."/>
        </authorList>
    </citation>
    <scope>NUCLEOTIDE SEQUENCE</scope>
    <source>
        <strain evidence="1">FL130A</strain>
    </source>
</reference>
<evidence type="ECO:0000313" key="2">
    <source>
        <dbReference type="Proteomes" id="UP000789508"/>
    </source>
</evidence>
<keyword evidence="2" id="KW-1185">Reference proteome</keyword>
<sequence length="49" mass="5686">LEHSLDAARWYNTMIHGENTKVADLQINNPDHELYPEVGQKSFQFLVDT</sequence>
<comment type="caution">
    <text evidence="1">The sequence shown here is derived from an EMBL/GenBank/DDBJ whole genome shotgun (WGS) entry which is preliminary data.</text>
</comment>
<accession>A0A9N9D974</accession>
<dbReference type="AlphaFoldDB" id="A0A9N9D974"/>